<feature type="compositionally biased region" description="Basic and acidic residues" evidence="1">
    <location>
        <begin position="153"/>
        <end position="167"/>
    </location>
</feature>
<sequence length="228" mass="26191">MDQFIESVQDKVHNKKWWTARWLEDLSKKTEVDVDTLSKSIAGVVFVICACTKQARLLCNSILIAVPLIFTFGYPQEAAPKDDMVIYWGCFGVLTICDTGFQKFPLYYDIKLLLAMMMFVDPPKLIDKIKELINGEQTTQESRIFNKNEMDTLRKQEQHSPRPEKPGDVGSSKRGVDSGKRMKREAQEPDDKTQRKGNNNVSDEVRSIFHRHRLRKDYKSSVPTLASS</sequence>
<evidence type="ECO:0000256" key="2">
    <source>
        <dbReference type="SAM" id="Phobius"/>
    </source>
</evidence>
<keyword evidence="2" id="KW-1133">Transmembrane helix</keyword>
<dbReference type="AlphaFoldDB" id="A0A016SW13"/>
<comment type="caution">
    <text evidence="3">The sequence shown here is derived from an EMBL/GenBank/DDBJ whole genome shotgun (WGS) entry which is preliminary data.</text>
</comment>
<feature type="region of interest" description="Disordered" evidence="1">
    <location>
        <begin position="153"/>
        <end position="228"/>
    </location>
</feature>
<keyword evidence="4" id="KW-1185">Reference proteome</keyword>
<feature type="transmembrane region" description="Helical" evidence="2">
    <location>
        <begin position="57"/>
        <end position="74"/>
    </location>
</feature>
<reference evidence="4" key="1">
    <citation type="journal article" date="2015" name="Nat. Genet.">
        <title>The genome and transcriptome of the zoonotic hookworm Ancylostoma ceylanicum identify infection-specific gene families.</title>
        <authorList>
            <person name="Schwarz E.M."/>
            <person name="Hu Y."/>
            <person name="Antoshechkin I."/>
            <person name="Miller M.M."/>
            <person name="Sternberg P.W."/>
            <person name="Aroian R.V."/>
        </authorList>
    </citation>
    <scope>NUCLEOTIDE SEQUENCE</scope>
    <source>
        <strain evidence="4">HY135</strain>
    </source>
</reference>
<keyword evidence="2" id="KW-0472">Membrane</keyword>
<evidence type="ECO:0000313" key="4">
    <source>
        <dbReference type="Proteomes" id="UP000024635"/>
    </source>
</evidence>
<dbReference type="Proteomes" id="UP000024635">
    <property type="component" value="Unassembled WGS sequence"/>
</dbReference>
<accession>A0A016SW13</accession>
<protein>
    <recommendedName>
        <fullName evidence="5">Receptor expression-enhancing protein</fullName>
    </recommendedName>
</protein>
<proteinExistence type="predicted"/>
<organism evidence="3 4">
    <name type="scientific">Ancylostoma ceylanicum</name>
    <dbReference type="NCBI Taxonomy" id="53326"/>
    <lineage>
        <taxon>Eukaryota</taxon>
        <taxon>Metazoa</taxon>
        <taxon>Ecdysozoa</taxon>
        <taxon>Nematoda</taxon>
        <taxon>Chromadorea</taxon>
        <taxon>Rhabditida</taxon>
        <taxon>Rhabditina</taxon>
        <taxon>Rhabditomorpha</taxon>
        <taxon>Strongyloidea</taxon>
        <taxon>Ancylostomatidae</taxon>
        <taxon>Ancylostomatinae</taxon>
        <taxon>Ancylostoma</taxon>
    </lineage>
</organism>
<feature type="compositionally biased region" description="Basic and acidic residues" evidence="1">
    <location>
        <begin position="174"/>
        <end position="194"/>
    </location>
</feature>
<dbReference type="OrthoDB" id="6334211at2759"/>
<gene>
    <name evidence="3" type="primary">Acey_s0168.g186</name>
    <name evidence="3" type="ORF">Y032_0168g186</name>
</gene>
<dbReference type="EMBL" id="JARK01001504">
    <property type="protein sequence ID" value="EYB94715.1"/>
    <property type="molecule type" value="Genomic_DNA"/>
</dbReference>
<name>A0A016SW13_9BILA</name>
<evidence type="ECO:0008006" key="5">
    <source>
        <dbReference type="Google" id="ProtNLM"/>
    </source>
</evidence>
<feature type="transmembrane region" description="Helical" evidence="2">
    <location>
        <begin position="86"/>
        <end position="108"/>
    </location>
</feature>
<evidence type="ECO:0000256" key="1">
    <source>
        <dbReference type="SAM" id="MobiDB-lite"/>
    </source>
</evidence>
<keyword evidence="2" id="KW-0812">Transmembrane</keyword>
<evidence type="ECO:0000313" key="3">
    <source>
        <dbReference type="EMBL" id="EYB94715.1"/>
    </source>
</evidence>